<evidence type="ECO:0000313" key="4">
    <source>
        <dbReference type="Proteomes" id="UP001595961"/>
    </source>
</evidence>
<reference evidence="4" key="1">
    <citation type="journal article" date="2019" name="Int. J. Syst. Evol. Microbiol.">
        <title>The Global Catalogue of Microorganisms (GCM) 10K type strain sequencing project: providing services to taxonomists for standard genome sequencing and annotation.</title>
        <authorList>
            <consortium name="The Broad Institute Genomics Platform"/>
            <consortium name="The Broad Institute Genome Sequencing Center for Infectious Disease"/>
            <person name="Wu L."/>
            <person name="Ma J."/>
        </authorList>
    </citation>
    <scope>NUCLEOTIDE SEQUENCE [LARGE SCALE GENOMIC DNA]</scope>
    <source>
        <strain evidence="4">CCM 4481</strain>
    </source>
</reference>
<keyword evidence="3" id="KW-0378">Hydrolase</keyword>
<keyword evidence="4" id="KW-1185">Reference proteome</keyword>
<dbReference type="InterPro" id="IPR051918">
    <property type="entry name" value="STPP_CPPED1"/>
</dbReference>
<dbReference type="PANTHER" id="PTHR43143:SF1">
    <property type="entry name" value="SERINE_THREONINE-PROTEIN PHOSPHATASE CPPED1"/>
    <property type="match status" value="1"/>
</dbReference>
<feature type="domain" description="Calcineurin-like phosphoesterase" evidence="2">
    <location>
        <begin position="146"/>
        <end position="340"/>
    </location>
</feature>
<evidence type="ECO:0000313" key="3">
    <source>
        <dbReference type="EMBL" id="MFC4529096.1"/>
    </source>
</evidence>
<dbReference type="InterPro" id="IPR029052">
    <property type="entry name" value="Metallo-depent_PP-like"/>
</dbReference>
<dbReference type="RefSeq" id="WP_266151491.1">
    <property type="nucleotide sequence ID" value="NZ_CP064028.1"/>
</dbReference>
<dbReference type="SUPFAM" id="SSF56300">
    <property type="entry name" value="Metallo-dependent phosphatases"/>
    <property type="match status" value="1"/>
</dbReference>
<protein>
    <submittedName>
        <fullName evidence="3">Metallophosphoesterase family protein</fullName>
        <ecNumber evidence="3">3.1.-.-</ecNumber>
    </submittedName>
</protein>
<sequence>MKREKSKSGGGKSPQARANASVVADQAASTHRSVDRNIGYPVFAQPQPTPDPTYFRVSHSNASDAAAYKAIDALNAAHKLHALPFPTPRGGVEPRLTMTDVLGGNDAIVQDIVTAGQLVFHSTGDCGSTRGPKEQNAVTDKMVSDFNETRREEVPQFNFLLGDIVYSFGEVTYYYDQFYEPYRDYPAPILAVAGNHDGMVSPLAHAKSLEAFLRNFCAEAFTVTPEAGGLSRTAQVQPGVFFTFEAPFVRIIALYSNTLEDPGVIADANVGNSQLAFVEAALKRVKAEKYKGALLFLDHHPPYTVSRHGWSIELQKQLDDLCNKTGVWPHAFLSGHAHNYQRFTRTRPDGSQIPYVVCGNGGHNVQKLNISGLRAPQIIQNAARNADKIVLESYDDTNYGYLRVIVDDKQLRIEYHPATDGKDTKTPDDFVTVNLATRMLEHYVANDLGMPAAAAQIGALQKDQAKPKKGGRR</sequence>
<dbReference type="InterPro" id="IPR004843">
    <property type="entry name" value="Calcineurin-like_PHP"/>
</dbReference>
<dbReference type="GO" id="GO:0016787">
    <property type="term" value="F:hydrolase activity"/>
    <property type="evidence" value="ECO:0007669"/>
    <property type="project" value="UniProtKB-KW"/>
</dbReference>
<organism evidence="3 4">
    <name type="scientific">Dyella halodurans</name>
    <dbReference type="NCBI Taxonomy" id="1920171"/>
    <lineage>
        <taxon>Bacteria</taxon>
        <taxon>Pseudomonadati</taxon>
        <taxon>Pseudomonadota</taxon>
        <taxon>Gammaproteobacteria</taxon>
        <taxon>Lysobacterales</taxon>
        <taxon>Rhodanobacteraceae</taxon>
        <taxon>Dyella</taxon>
    </lineage>
</organism>
<name>A0ABV9C8D2_9GAMM</name>
<evidence type="ECO:0000256" key="1">
    <source>
        <dbReference type="SAM" id="MobiDB-lite"/>
    </source>
</evidence>
<dbReference type="Pfam" id="PF00149">
    <property type="entry name" value="Metallophos"/>
    <property type="match status" value="1"/>
</dbReference>
<accession>A0ABV9C8D2</accession>
<dbReference type="EC" id="3.1.-.-" evidence="3"/>
<comment type="caution">
    <text evidence="3">The sequence shown here is derived from an EMBL/GenBank/DDBJ whole genome shotgun (WGS) entry which is preliminary data.</text>
</comment>
<evidence type="ECO:0000259" key="2">
    <source>
        <dbReference type="Pfam" id="PF00149"/>
    </source>
</evidence>
<gene>
    <name evidence="3" type="ORF">ACFO5W_20795</name>
</gene>
<proteinExistence type="predicted"/>
<dbReference type="PANTHER" id="PTHR43143">
    <property type="entry name" value="METALLOPHOSPHOESTERASE, CALCINEURIN SUPERFAMILY"/>
    <property type="match status" value="1"/>
</dbReference>
<dbReference type="Gene3D" id="3.60.21.10">
    <property type="match status" value="1"/>
</dbReference>
<dbReference type="EMBL" id="JBHSGA010000025">
    <property type="protein sequence ID" value="MFC4529096.1"/>
    <property type="molecule type" value="Genomic_DNA"/>
</dbReference>
<feature type="region of interest" description="Disordered" evidence="1">
    <location>
        <begin position="1"/>
        <end position="33"/>
    </location>
</feature>
<dbReference type="Proteomes" id="UP001595961">
    <property type="component" value="Unassembled WGS sequence"/>
</dbReference>